<evidence type="ECO:0000256" key="9">
    <source>
        <dbReference type="RuleBase" id="RU000461"/>
    </source>
</evidence>
<keyword evidence="6 9" id="KW-0503">Monooxygenase</keyword>
<evidence type="ECO:0000256" key="6">
    <source>
        <dbReference type="ARBA" id="ARBA00023033"/>
    </source>
</evidence>
<keyword evidence="2 8" id="KW-0349">Heme</keyword>
<dbReference type="PANTHER" id="PTHR24302">
    <property type="entry name" value="CYTOCHROME P450 FAMILY 3"/>
    <property type="match status" value="1"/>
</dbReference>
<evidence type="ECO:0000256" key="5">
    <source>
        <dbReference type="ARBA" id="ARBA00023004"/>
    </source>
</evidence>
<dbReference type="GO" id="GO:0008395">
    <property type="term" value="F:steroid hydroxylase activity"/>
    <property type="evidence" value="ECO:0007669"/>
    <property type="project" value="TreeGrafter"/>
</dbReference>
<dbReference type="Pfam" id="PF00067">
    <property type="entry name" value="p450"/>
    <property type="match status" value="2"/>
</dbReference>
<evidence type="ECO:0000256" key="7">
    <source>
        <dbReference type="ARBA" id="ARBA00043906"/>
    </source>
</evidence>
<keyword evidence="3 8" id="KW-0479">Metal-binding</keyword>
<protein>
    <submittedName>
        <fullName evidence="10">Cytochrome P450 3A24</fullName>
    </submittedName>
</protein>
<dbReference type="CDD" id="cd11055">
    <property type="entry name" value="CYP3A-like"/>
    <property type="match status" value="1"/>
</dbReference>
<comment type="cofactor">
    <cofactor evidence="8">
        <name>heme</name>
        <dbReference type="ChEBI" id="CHEBI:30413"/>
    </cofactor>
</comment>
<evidence type="ECO:0000256" key="1">
    <source>
        <dbReference type="ARBA" id="ARBA00010617"/>
    </source>
</evidence>
<comment type="caution">
    <text evidence="10">The sequence shown here is derived from an EMBL/GenBank/DDBJ whole genome shotgun (WGS) entry which is preliminary data.</text>
</comment>
<evidence type="ECO:0000313" key="11">
    <source>
        <dbReference type="Proteomes" id="UP000192578"/>
    </source>
</evidence>
<dbReference type="GO" id="GO:0005506">
    <property type="term" value="F:iron ion binding"/>
    <property type="evidence" value="ECO:0007669"/>
    <property type="project" value="InterPro"/>
</dbReference>
<comment type="similarity">
    <text evidence="1 9">Belongs to the cytochrome P450 family.</text>
</comment>
<keyword evidence="5 8" id="KW-0408">Iron</keyword>
<evidence type="ECO:0000256" key="8">
    <source>
        <dbReference type="PIRSR" id="PIRSR602401-1"/>
    </source>
</evidence>
<comment type="function">
    <text evidence="7">Cytochromes P450 are a group of heme-thiolate monooxygenases. They oxidize a variety of structurally unrelated compounds, including steroids, fatty acids, and xenobiotics.</text>
</comment>
<organism evidence="10 11">
    <name type="scientific">Hypsibius exemplaris</name>
    <name type="common">Freshwater tardigrade</name>
    <dbReference type="NCBI Taxonomy" id="2072580"/>
    <lineage>
        <taxon>Eukaryota</taxon>
        <taxon>Metazoa</taxon>
        <taxon>Ecdysozoa</taxon>
        <taxon>Tardigrada</taxon>
        <taxon>Eutardigrada</taxon>
        <taxon>Parachela</taxon>
        <taxon>Hypsibioidea</taxon>
        <taxon>Hypsibiidae</taxon>
        <taxon>Hypsibius</taxon>
    </lineage>
</organism>
<dbReference type="InterPro" id="IPR001128">
    <property type="entry name" value="Cyt_P450"/>
</dbReference>
<dbReference type="PRINTS" id="PR00385">
    <property type="entry name" value="P450"/>
</dbReference>
<accession>A0A9X6RMJ6</accession>
<dbReference type="AlphaFoldDB" id="A0A9X6RMJ6"/>
<keyword evidence="4 9" id="KW-0560">Oxidoreductase</keyword>
<dbReference type="GO" id="GO:0020037">
    <property type="term" value="F:heme binding"/>
    <property type="evidence" value="ECO:0007669"/>
    <property type="project" value="InterPro"/>
</dbReference>
<evidence type="ECO:0000256" key="3">
    <source>
        <dbReference type="ARBA" id="ARBA00022723"/>
    </source>
</evidence>
<dbReference type="EMBL" id="MTYJ01000282">
    <property type="protein sequence ID" value="OWA52716.1"/>
    <property type="molecule type" value="Genomic_DNA"/>
</dbReference>
<dbReference type="InterPro" id="IPR036396">
    <property type="entry name" value="Cyt_P450_sf"/>
</dbReference>
<reference evidence="11" key="1">
    <citation type="submission" date="2017-01" db="EMBL/GenBank/DDBJ databases">
        <title>Comparative genomics of anhydrobiosis in the tardigrade Hypsibius dujardini.</title>
        <authorList>
            <person name="Yoshida Y."/>
            <person name="Koutsovoulos G."/>
            <person name="Laetsch D."/>
            <person name="Stevens L."/>
            <person name="Kumar S."/>
            <person name="Horikawa D."/>
            <person name="Ishino K."/>
            <person name="Komine S."/>
            <person name="Tomita M."/>
            <person name="Blaxter M."/>
            <person name="Arakawa K."/>
        </authorList>
    </citation>
    <scope>NUCLEOTIDE SEQUENCE [LARGE SCALE GENOMIC DNA]</scope>
    <source>
        <strain evidence="11">Z151</strain>
    </source>
</reference>
<keyword evidence="11" id="KW-1185">Reference proteome</keyword>
<feature type="binding site" description="axial binding residue" evidence="8">
    <location>
        <position position="422"/>
    </location>
    <ligand>
        <name>heme</name>
        <dbReference type="ChEBI" id="CHEBI:30413"/>
    </ligand>
    <ligandPart>
        <name>Fe</name>
        <dbReference type="ChEBI" id="CHEBI:18248"/>
    </ligandPart>
</feature>
<evidence type="ECO:0000313" key="10">
    <source>
        <dbReference type="EMBL" id="OWA52716.1"/>
    </source>
</evidence>
<sequence length="481" mass="54434">MELLGLGVTPWLLASCLGLLTYWFKSRSEKFAFFRRRGIPGPAPSVIDGNYKELILSGTAPWLVVEKWIKAYGKVVGYFRTGPTPVLLISDHEMLKEILIKDFSHFSDRATLTSPRNRLPPIFRDSLTVLTGQDWKRVRSTITPTFTAKKMKVMSPAINEIVDVLLGILEGRAQTGETTDIYSLFQGLTLDVIGRCAFARNTDCQRNTQDIFLTNVRAIFANASSPVIRIIQMFPELNFIISRAIRRFAPNYKRGNIISEHLAELIKQRKEGKLNGHMDMIQLMLDANENPESVDRTDNGDAFSDVRKKYLTDGEMISNAFLFLLAGYETTANCLAFTTYLLAKHPDIKKGFVTRVASETVTINGQTIPARTGVEVPLWYLQHDPEVWNKPYEFDPERFSPENKPSIPPMAYLPFGAGPRNCVGMRFAQLEIKIALVRILQRYRLVKCAQSEPEIQLKHGIATINPKNGVFVRIEKRTSDN</sequence>
<evidence type="ECO:0000256" key="4">
    <source>
        <dbReference type="ARBA" id="ARBA00023002"/>
    </source>
</evidence>
<dbReference type="InterPro" id="IPR002401">
    <property type="entry name" value="Cyt_P450_E_grp-I"/>
</dbReference>
<dbReference type="PRINTS" id="PR00463">
    <property type="entry name" value="EP450I"/>
</dbReference>
<gene>
    <name evidence="10" type="ORF">BV898_17162</name>
</gene>
<dbReference type="PANTHER" id="PTHR24302:SF15">
    <property type="entry name" value="FATTY-ACID PEROXYGENASE"/>
    <property type="match status" value="1"/>
</dbReference>
<name>A0A9X6RMJ6_HYPEX</name>
<dbReference type="PROSITE" id="PS00086">
    <property type="entry name" value="CYTOCHROME_P450"/>
    <property type="match status" value="1"/>
</dbReference>
<dbReference type="InterPro" id="IPR017972">
    <property type="entry name" value="Cyt_P450_CS"/>
</dbReference>
<evidence type="ECO:0000256" key="2">
    <source>
        <dbReference type="ARBA" id="ARBA00022617"/>
    </source>
</evidence>
<dbReference type="Gene3D" id="1.10.630.10">
    <property type="entry name" value="Cytochrome P450"/>
    <property type="match status" value="2"/>
</dbReference>
<dbReference type="InterPro" id="IPR050705">
    <property type="entry name" value="Cytochrome_P450_3A"/>
</dbReference>
<dbReference type="Proteomes" id="UP000192578">
    <property type="component" value="Unassembled WGS sequence"/>
</dbReference>
<proteinExistence type="inferred from homology"/>
<dbReference type="SUPFAM" id="SSF48264">
    <property type="entry name" value="Cytochrome P450"/>
    <property type="match status" value="1"/>
</dbReference>
<dbReference type="OrthoDB" id="2789670at2759"/>
<dbReference type="GO" id="GO:0016705">
    <property type="term" value="F:oxidoreductase activity, acting on paired donors, with incorporation or reduction of molecular oxygen"/>
    <property type="evidence" value="ECO:0007669"/>
    <property type="project" value="InterPro"/>
</dbReference>